<feature type="signal peptide" evidence="1">
    <location>
        <begin position="1"/>
        <end position="20"/>
    </location>
</feature>
<dbReference type="SUPFAM" id="SSF58113">
    <property type="entry name" value="Apolipoprotein A-I"/>
    <property type="match status" value="1"/>
</dbReference>
<evidence type="ECO:0000313" key="3">
    <source>
        <dbReference type="Proteomes" id="UP001522905"/>
    </source>
</evidence>
<name>A0ABT0I1Q7_9LACO</name>
<comment type="caution">
    <text evidence="2">The sequence shown here is derived from an EMBL/GenBank/DDBJ whole genome shotgun (WGS) entry which is preliminary data.</text>
</comment>
<protein>
    <recommendedName>
        <fullName evidence="4">YtxH domain-containing protein</fullName>
    </recommendedName>
</protein>
<gene>
    <name evidence="2" type="ORF">LNP07_03940</name>
</gene>
<reference evidence="2 3" key="1">
    <citation type="submission" date="2021-11" db="EMBL/GenBank/DDBJ databases">
        <title>Comparative genomics of bee honey and flower isolates.</title>
        <authorList>
            <person name="Bechtner J.D."/>
            <person name="Gallus M.K."/>
            <person name="Ehrmann M."/>
        </authorList>
    </citation>
    <scope>NUCLEOTIDE SEQUENCE [LARGE SCALE GENOMIC DNA]</scope>
    <source>
        <strain evidence="2 3">M161</strain>
    </source>
</reference>
<evidence type="ECO:0008006" key="4">
    <source>
        <dbReference type="Google" id="ProtNLM"/>
    </source>
</evidence>
<sequence>MGKSGFLLGFVSGVAATAYAAYQKMNDDQKQNLVNNTKQMVNDVKSRAVDYTFYARDSFDDLKDKVSDKTDEVKDTLYSAADKATDKVDDYADNKTTQFHQAADNLRNDLKDDNEKEEDIVIDGGFIHQNAENK</sequence>
<proteinExistence type="predicted"/>
<organism evidence="2 3">
    <name type="scientific">Apilactobacillus xinyiensis</name>
    <dbReference type="NCBI Taxonomy" id="2841032"/>
    <lineage>
        <taxon>Bacteria</taxon>
        <taxon>Bacillati</taxon>
        <taxon>Bacillota</taxon>
        <taxon>Bacilli</taxon>
        <taxon>Lactobacillales</taxon>
        <taxon>Lactobacillaceae</taxon>
        <taxon>Apilactobacillus</taxon>
    </lineage>
</organism>
<dbReference type="RefSeq" id="WP_248601661.1">
    <property type="nucleotide sequence ID" value="NZ_CAXMLZ010000003.1"/>
</dbReference>
<accession>A0ABT0I1Q7</accession>
<dbReference type="Proteomes" id="UP001522905">
    <property type="component" value="Unassembled WGS sequence"/>
</dbReference>
<evidence type="ECO:0000256" key="1">
    <source>
        <dbReference type="SAM" id="SignalP"/>
    </source>
</evidence>
<dbReference type="EMBL" id="JAJIAO010000003">
    <property type="protein sequence ID" value="MCK8624660.1"/>
    <property type="molecule type" value="Genomic_DNA"/>
</dbReference>
<dbReference type="Gene3D" id="1.20.120.20">
    <property type="entry name" value="Apolipoprotein"/>
    <property type="match status" value="1"/>
</dbReference>
<keyword evidence="1" id="KW-0732">Signal</keyword>
<evidence type="ECO:0000313" key="2">
    <source>
        <dbReference type="EMBL" id="MCK8624660.1"/>
    </source>
</evidence>
<keyword evidence="3" id="KW-1185">Reference proteome</keyword>
<feature type="chain" id="PRO_5046466904" description="YtxH domain-containing protein" evidence="1">
    <location>
        <begin position="21"/>
        <end position="134"/>
    </location>
</feature>